<keyword evidence="2" id="KW-1185">Reference proteome</keyword>
<evidence type="ECO:0000313" key="1">
    <source>
        <dbReference type="EMBL" id="MPC15960.1"/>
    </source>
</evidence>
<accession>A0A5B7D2P8</accession>
<proteinExistence type="predicted"/>
<comment type="caution">
    <text evidence="1">The sequence shown here is derived from an EMBL/GenBank/DDBJ whole genome shotgun (WGS) entry which is preliminary data.</text>
</comment>
<gene>
    <name evidence="1" type="ORF">E2C01_008766</name>
</gene>
<dbReference type="AlphaFoldDB" id="A0A5B7D2P8"/>
<name>A0A5B7D2P8_PORTR</name>
<protein>
    <submittedName>
        <fullName evidence="1">Uncharacterized protein</fullName>
    </submittedName>
</protein>
<evidence type="ECO:0000313" key="2">
    <source>
        <dbReference type="Proteomes" id="UP000324222"/>
    </source>
</evidence>
<dbReference type="Proteomes" id="UP000324222">
    <property type="component" value="Unassembled WGS sequence"/>
</dbReference>
<dbReference type="EMBL" id="VSRR010000466">
    <property type="protein sequence ID" value="MPC15960.1"/>
    <property type="molecule type" value="Genomic_DNA"/>
</dbReference>
<reference evidence="1 2" key="1">
    <citation type="submission" date="2019-05" db="EMBL/GenBank/DDBJ databases">
        <title>Another draft genome of Portunus trituberculatus and its Hox gene families provides insights of decapod evolution.</title>
        <authorList>
            <person name="Jeong J.-H."/>
            <person name="Song I."/>
            <person name="Kim S."/>
            <person name="Choi T."/>
            <person name="Kim D."/>
            <person name="Ryu S."/>
            <person name="Kim W."/>
        </authorList>
    </citation>
    <scope>NUCLEOTIDE SEQUENCE [LARGE SCALE GENOMIC DNA]</scope>
    <source>
        <tissue evidence="1">Muscle</tissue>
    </source>
</reference>
<sequence>MSGSKPTATTVWVGREGEGEGQVAMRIESMVHSNRIYSGKVTTATDVFETVESRLWVRPEGAIPRRHLRLTGVLPTLIALPQTLIVPLLPHPLKIPSGSSSIPASHYLLRLFSSCSGLECLFRNTSSSRFSVPSITYKLVRTRVPH</sequence>
<organism evidence="1 2">
    <name type="scientific">Portunus trituberculatus</name>
    <name type="common">Swimming crab</name>
    <name type="synonym">Neptunus trituberculatus</name>
    <dbReference type="NCBI Taxonomy" id="210409"/>
    <lineage>
        <taxon>Eukaryota</taxon>
        <taxon>Metazoa</taxon>
        <taxon>Ecdysozoa</taxon>
        <taxon>Arthropoda</taxon>
        <taxon>Crustacea</taxon>
        <taxon>Multicrustacea</taxon>
        <taxon>Malacostraca</taxon>
        <taxon>Eumalacostraca</taxon>
        <taxon>Eucarida</taxon>
        <taxon>Decapoda</taxon>
        <taxon>Pleocyemata</taxon>
        <taxon>Brachyura</taxon>
        <taxon>Eubrachyura</taxon>
        <taxon>Portunoidea</taxon>
        <taxon>Portunidae</taxon>
        <taxon>Portuninae</taxon>
        <taxon>Portunus</taxon>
    </lineage>
</organism>